<dbReference type="GO" id="GO:0003677">
    <property type="term" value="F:DNA binding"/>
    <property type="evidence" value="ECO:0007669"/>
    <property type="project" value="InterPro"/>
</dbReference>
<dbReference type="InterPro" id="IPR050090">
    <property type="entry name" value="Tyrosine_recombinase_XerCD"/>
</dbReference>
<dbReference type="InterPro" id="IPR002104">
    <property type="entry name" value="Integrase_catalytic"/>
</dbReference>
<evidence type="ECO:0000259" key="3">
    <source>
        <dbReference type="PROSITE" id="PS51898"/>
    </source>
</evidence>
<dbReference type="GO" id="GO:0006310">
    <property type="term" value="P:DNA recombination"/>
    <property type="evidence" value="ECO:0007669"/>
    <property type="project" value="UniProtKB-KW"/>
</dbReference>
<keyword evidence="1" id="KW-0229">DNA integration</keyword>
<evidence type="ECO:0000256" key="1">
    <source>
        <dbReference type="ARBA" id="ARBA00022908"/>
    </source>
</evidence>
<evidence type="ECO:0000256" key="2">
    <source>
        <dbReference type="ARBA" id="ARBA00023172"/>
    </source>
</evidence>
<dbReference type="PANTHER" id="PTHR30349">
    <property type="entry name" value="PHAGE INTEGRASE-RELATED"/>
    <property type="match status" value="1"/>
</dbReference>
<dbReference type="RefSeq" id="WP_068949413.1">
    <property type="nucleotide sequence ID" value="NZ_CP015922.1"/>
</dbReference>
<dbReference type="PROSITE" id="PS51898">
    <property type="entry name" value="TYR_RECOMBINASE"/>
    <property type="match status" value="1"/>
</dbReference>
<name>A0A191UHC1_9BURK</name>
<dbReference type="EMBL" id="CP015922">
    <property type="protein sequence ID" value="ANJ00415.1"/>
    <property type="molecule type" value="Genomic_DNA"/>
</dbReference>
<dbReference type="InterPro" id="IPR011010">
    <property type="entry name" value="DNA_brk_join_enz"/>
</dbReference>
<protein>
    <submittedName>
        <fullName evidence="4">Integrase</fullName>
    </submittedName>
</protein>
<feature type="domain" description="Tyr recombinase" evidence="3">
    <location>
        <begin position="2"/>
        <end position="186"/>
    </location>
</feature>
<accession>A0A191UHC1</accession>
<keyword evidence="2" id="KW-0233">DNA recombination</keyword>
<organism evidence="4 5">
    <name type="scientific">Polynucleobacter wuianus</name>
    <dbReference type="NCBI Taxonomy" id="1743168"/>
    <lineage>
        <taxon>Bacteria</taxon>
        <taxon>Pseudomonadati</taxon>
        <taxon>Pseudomonadota</taxon>
        <taxon>Betaproteobacteria</taxon>
        <taxon>Burkholderiales</taxon>
        <taxon>Burkholderiaceae</taxon>
        <taxon>Polynucleobacter</taxon>
    </lineage>
</organism>
<dbReference type="PANTHER" id="PTHR30349:SF64">
    <property type="entry name" value="PROPHAGE INTEGRASE INTD-RELATED"/>
    <property type="match status" value="1"/>
</dbReference>
<evidence type="ECO:0000313" key="4">
    <source>
        <dbReference type="EMBL" id="ANJ00415.1"/>
    </source>
</evidence>
<dbReference type="OrthoDB" id="305957at2"/>
<dbReference type="KEGG" id="pwu:A8O14_10220"/>
<evidence type="ECO:0000313" key="5">
    <source>
        <dbReference type="Proteomes" id="UP000078463"/>
    </source>
</evidence>
<proteinExistence type="predicted"/>
<sequence>MSQAKTLNTTELRRVLDHIATRKHSARNRCALLLTHYAGMRVGEVAALRICDVLNDSGTIKDEIRLKPEQTKGKYARTVYINARMQKEIVQYIKLIRITDTNKPLFYTQKRAGFSANTLTQYFHFLYRRAGLEGCSSHSGRRSFLTSLANKGTAIHILKSLAGHRNISTTAGYLYSSPDQMKAAVELV</sequence>
<dbReference type="Proteomes" id="UP000078463">
    <property type="component" value="Chromosome"/>
</dbReference>
<dbReference type="GO" id="GO:0015074">
    <property type="term" value="P:DNA integration"/>
    <property type="evidence" value="ECO:0007669"/>
    <property type="project" value="UniProtKB-KW"/>
</dbReference>
<keyword evidence="5" id="KW-1185">Reference proteome</keyword>
<dbReference type="Gene3D" id="1.10.443.10">
    <property type="entry name" value="Intergrase catalytic core"/>
    <property type="match status" value="1"/>
</dbReference>
<dbReference type="SUPFAM" id="SSF56349">
    <property type="entry name" value="DNA breaking-rejoining enzymes"/>
    <property type="match status" value="1"/>
</dbReference>
<dbReference type="STRING" id="1743168.A8O14_10220"/>
<gene>
    <name evidence="4" type="ORF">A8O14_10220</name>
</gene>
<reference evidence="5" key="1">
    <citation type="submission" date="2016-05" db="EMBL/GenBank/DDBJ databases">
        <title>Polynucleobacter sp. QLW-P1FAT50C-4 genome.</title>
        <authorList>
            <person name="Hahn M.W."/>
        </authorList>
    </citation>
    <scope>NUCLEOTIDE SEQUENCE [LARGE SCALE GENOMIC DNA]</scope>
    <source>
        <strain evidence="5">QLW-P1FAT50C-4</strain>
    </source>
</reference>
<dbReference type="CDD" id="cd00397">
    <property type="entry name" value="DNA_BRE_C"/>
    <property type="match status" value="1"/>
</dbReference>
<dbReference type="AlphaFoldDB" id="A0A191UHC1"/>
<dbReference type="InterPro" id="IPR013762">
    <property type="entry name" value="Integrase-like_cat_sf"/>
</dbReference>
<dbReference type="Pfam" id="PF00589">
    <property type="entry name" value="Phage_integrase"/>
    <property type="match status" value="1"/>
</dbReference>